<dbReference type="PANTHER" id="PTHR33164:SF99">
    <property type="entry name" value="MARR FAMILY REGULATORY PROTEIN"/>
    <property type="match status" value="1"/>
</dbReference>
<evidence type="ECO:0000259" key="1">
    <source>
        <dbReference type="PROSITE" id="PS50995"/>
    </source>
</evidence>
<dbReference type="InterPro" id="IPR036390">
    <property type="entry name" value="WH_DNA-bd_sf"/>
</dbReference>
<protein>
    <submittedName>
        <fullName evidence="2">DNA-binding transcriptional regulator, MarR family</fullName>
    </submittedName>
</protein>
<dbReference type="InterPro" id="IPR036388">
    <property type="entry name" value="WH-like_DNA-bd_sf"/>
</dbReference>
<proteinExistence type="predicted"/>
<evidence type="ECO:0000313" key="2">
    <source>
        <dbReference type="EMBL" id="SFO13484.1"/>
    </source>
</evidence>
<dbReference type="EMBL" id="FOUY01000032">
    <property type="protein sequence ID" value="SFO13484.1"/>
    <property type="molecule type" value="Genomic_DNA"/>
</dbReference>
<organism evidence="2 3">
    <name type="scientific">Pseudonocardia ammonioxydans</name>
    <dbReference type="NCBI Taxonomy" id="260086"/>
    <lineage>
        <taxon>Bacteria</taxon>
        <taxon>Bacillati</taxon>
        <taxon>Actinomycetota</taxon>
        <taxon>Actinomycetes</taxon>
        <taxon>Pseudonocardiales</taxon>
        <taxon>Pseudonocardiaceae</taxon>
        <taxon>Pseudonocardia</taxon>
    </lineage>
</organism>
<dbReference type="STRING" id="260086.SAMN05216207_103224"/>
<dbReference type="GO" id="GO:0003700">
    <property type="term" value="F:DNA-binding transcription factor activity"/>
    <property type="evidence" value="ECO:0007669"/>
    <property type="project" value="InterPro"/>
</dbReference>
<feature type="domain" description="HTH marR-type" evidence="1">
    <location>
        <begin position="21"/>
        <end position="153"/>
    </location>
</feature>
<dbReference type="PROSITE" id="PS50995">
    <property type="entry name" value="HTH_MARR_2"/>
    <property type="match status" value="1"/>
</dbReference>
<dbReference type="Proteomes" id="UP000199614">
    <property type="component" value="Unassembled WGS sequence"/>
</dbReference>
<dbReference type="GO" id="GO:0003677">
    <property type="term" value="F:DNA binding"/>
    <property type="evidence" value="ECO:0007669"/>
    <property type="project" value="UniProtKB-KW"/>
</dbReference>
<keyword evidence="2" id="KW-0238">DNA-binding</keyword>
<dbReference type="AlphaFoldDB" id="A0A1I5EPM9"/>
<dbReference type="PANTHER" id="PTHR33164">
    <property type="entry name" value="TRANSCRIPTIONAL REGULATOR, MARR FAMILY"/>
    <property type="match status" value="1"/>
</dbReference>
<dbReference type="InterPro" id="IPR000835">
    <property type="entry name" value="HTH_MarR-typ"/>
</dbReference>
<gene>
    <name evidence="2" type="ORF">SAMN05216207_103224</name>
</gene>
<dbReference type="SUPFAM" id="SSF46785">
    <property type="entry name" value="Winged helix' DNA-binding domain"/>
    <property type="match status" value="1"/>
</dbReference>
<sequence>MDNLGVILAVMTDRDAIAEKLAEVYLLVGPLYRRVLREVEEAAGENRVSAGVRAVLDQLRRHGPMTVPEIGRSQSLSRQFVQRMVDEALAANLVERVENPRHRRSKLIVPTEEGQALIDAVVGREHARLRGVAERVGDGDVAATLRVLTAMVDDLGEIEPDTDTGH</sequence>
<reference evidence="2 3" key="1">
    <citation type="submission" date="2016-10" db="EMBL/GenBank/DDBJ databases">
        <authorList>
            <person name="de Groot N.N."/>
        </authorList>
    </citation>
    <scope>NUCLEOTIDE SEQUENCE [LARGE SCALE GENOMIC DNA]</scope>
    <source>
        <strain evidence="2 3">CGMCC 4.1877</strain>
    </source>
</reference>
<dbReference type="SMART" id="SM00347">
    <property type="entry name" value="HTH_MARR"/>
    <property type="match status" value="1"/>
</dbReference>
<keyword evidence="3" id="KW-1185">Reference proteome</keyword>
<dbReference type="Gene3D" id="1.10.10.10">
    <property type="entry name" value="Winged helix-like DNA-binding domain superfamily/Winged helix DNA-binding domain"/>
    <property type="match status" value="1"/>
</dbReference>
<dbReference type="InterPro" id="IPR039422">
    <property type="entry name" value="MarR/SlyA-like"/>
</dbReference>
<evidence type="ECO:0000313" key="3">
    <source>
        <dbReference type="Proteomes" id="UP000199614"/>
    </source>
</evidence>
<dbReference type="GO" id="GO:0006950">
    <property type="term" value="P:response to stress"/>
    <property type="evidence" value="ECO:0007669"/>
    <property type="project" value="TreeGrafter"/>
</dbReference>
<accession>A0A1I5EPM9</accession>
<name>A0A1I5EPM9_PSUAM</name>
<dbReference type="Pfam" id="PF12802">
    <property type="entry name" value="MarR_2"/>
    <property type="match status" value="1"/>
</dbReference>